<keyword evidence="2" id="KW-0411">Iron-sulfur</keyword>
<dbReference type="PANTHER" id="PTHR43742:SF6">
    <property type="entry name" value="OXIDOREDUCTASE YYAE-RELATED"/>
    <property type="match status" value="1"/>
</dbReference>
<protein>
    <submittedName>
        <fullName evidence="4">Molybdopterin oxidoreductase</fullName>
    </submittedName>
</protein>
<dbReference type="InterPro" id="IPR009010">
    <property type="entry name" value="Asp_de-COase-like_dom_sf"/>
</dbReference>
<feature type="domain" description="Molybdopterin dinucleotide-binding" evidence="3">
    <location>
        <begin position="13"/>
        <end position="124"/>
    </location>
</feature>
<dbReference type="InterPro" id="IPR006657">
    <property type="entry name" value="MoPterin_dinucl-bd_dom"/>
</dbReference>
<dbReference type="Proteomes" id="UP000287173">
    <property type="component" value="Unassembled WGS sequence"/>
</dbReference>
<evidence type="ECO:0000313" key="4">
    <source>
        <dbReference type="EMBL" id="RTI09824.1"/>
    </source>
</evidence>
<dbReference type="RefSeq" id="WP_301336527.1">
    <property type="nucleotide sequence ID" value="NZ_PEMG01000118.1"/>
</dbReference>
<dbReference type="Gene3D" id="2.40.40.20">
    <property type="match status" value="1"/>
</dbReference>
<comment type="caution">
    <text evidence="4">The sequence shown here is derived from an EMBL/GenBank/DDBJ whole genome shotgun (WGS) entry which is preliminary data.</text>
</comment>
<dbReference type="AlphaFoldDB" id="A0A430UQA2"/>
<evidence type="ECO:0000259" key="3">
    <source>
        <dbReference type="Pfam" id="PF01568"/>
    </source>
</evidence>
<dbReference type="SUPFAM" id="SSF50692">
    <property type="entry name" value="ADC-like"/>
    <property type="match status" value="1"/>
</dbReference>
<dbReference type="Pfam" id="PF01568">
    <property type="entry name" value="Molydop_binding"/>
    <property type="match status" value="1"/>
</dbReference>
<accession>A0A430UQA2</accession>
<dbReference type="GO" id="GO:0051536">
    <property type="term" value="F:iron-sulfur cluster binding"/>
    <property type="evidence" value="ECO:0007669"/>
    <property type="project" value="UniProtKB-KW"/>
</dbReference>
<dbReference type="EMBL" id="PEMG01000118">
    <property type="protein sequence ID" value="RTI09824.1"/>
    <property type="molecule type" value="Genomic_DNA"/>
</dbReference>
<feature type="non-terminal residue" evidence="4">
    <location>
        <position position="1"/>
    </location>
</feature>
<dbReference type="GO" id="GO:0016491">
    <property type="term" value="F:oxidoreductase activity"/>
    <property type="evidence" value="ECO:0007669"/>
    <property type="project" value="InterPro"/>
</dbReference>
<reference evidence="4 5" key="1">
    <citation type="journal article" date="2019" name="Extremophiles">
        <title>Biogeography of thermophiles and predominance of Thermus scotoductus in domestic water heaters.</title>
        <authorList>
            <person name="Wilpiszeski R.L."/>
            <person name="Zhang Z."/>
            <person name="House C.H."/>
        </authorList>
    </citation>
    <scope>NUCLEOTIDE SEQUENCE [LARGE SCALE GENOMIC DNA]</scope>
    <source>
        <strain evidence="4 5">17_S17</strain>
    </source>
</reference>
<evidence type="ECO:0000313" key="5">
    <source>
        <dbReference type="Proteomes" id="UP000287173"/>
    </source>
</evidence>
<dbReference type="GO" id="GO:0043546">
    <property type="term" value="F:molybdopterin cofactor binding"/>
    <property type="evidence" value="ECO:0007669"/>
    <property type="project" value="InterPro"/>
</dbReference>
<dbReference type="CDD" id="cd02786">
    <property type="entry name" value="MopB_CT_3"/>
    <property type="match status" value="1"/>
</dbReference>
<proteinExistence type="predicted"/>
<keyword evidence="2" id="KW-0479">Metal-binding</keyword>
<gene>
    <name evidence="4" type="ORF">CSW30_05190</name>
</gene>
<dbReference type="InterPro" id="IPR037920">
    <property type="entry name" value="YoaE_C"/>
</dbReference>
<sequence>EVIPTEPLPDYPLILLTPPAHRFLNTTYGNVQALVEAEGGEPRLLIHPKDAEERGIAEGMLVYIRSPQGRVVRKAKVTEAPIPGTVVLEGTWWEKWAPDGKGINHLTAETLTDLGGGSTFHSTPVEVEPLRLA</sequence>
<evidence type="ECO:0000256" key="2">
    <source>
        <dbReference type="ARBA" id="ARBA00023014"/>
    </source>
</evidence>
<keyword evidence="1" id="KW-0408">Iron</keyword>
<name>A0A430UQA2_THESC</name>
<dbReference type="PANTHER" id="PTHR43742">
    <property type="entry name" value="TRIMETHYLAMINE-N-OXIDE REDUCTASE"/>
    <property type="match status" value="1"/>
</dbReference>
<evidence type="ECO:0000256" key="1">
    <source>
        <dbReference type="ARBA" id="ARBA00023004"/>
    </source>
</evidence>
<organism evidence="4 5">
    <name type="scientific">Thermus scotoductus</name>
    <dbReference type="NCBI Taxonomy" id="37636"/>
    <lineage>
        <taxon>Bacteria</taxon>
        <taxon>Thermotogati</taxon>
        <taxon>Deinococcota</taxon>
        <taxon>Deinococci</taxon>
        <taxon>Thermales</taxon>
        <taxon>Thermaceae</taxon>
        <taxon>Thermus</taxon>
    </lineage>
</organism>
<dbReference type="InterPro" id="IPR050612">
    <property type="entry name" value="Prok_Mopterin_Oxidored"/>
</dbReference>